<feature type="region of interest" description="Disordered" evidence="1">
    <location>
        <begin position="1"/>
        <end position="26"/>
    </location>
</feature>
<sequence>MRALGRGDEIGHSESPSDSDTSHSELANDEVVVSNTSHSELAADDVTLPGDVSRSELVSDHLNDLLTPMRVHPEHQDMDVDHDEGCDLYHDASSDISVVSSNTRSQVNDVLWQYEEGDYGGYDVEMDVDHEVAVYNIRNNILTMRDWDNIRAFYLRLKSNMGRVNFNLMRLSFNHKMNIDSLFVIKRRIAILSEFEPKHFDCCLNSCMAYTGKHMALAVCPHCGEDRLAADGTARRQFIYLPLIPRLQAFFQSPDMIQLLSYRTDFVHNPGEIRDVFSAGHYQSMIDKHVVVDGDRLEHKFFSDKRDIAFGLCTDGFLLFGRKRGGPSATPLLIKNYNLPPGIRTHINNLICIGVIPGPKQPKDLGSFMDPFDDECASMARGISCFDSSSQEIFMLHAYQLFQEGDIVAIEKFLGIKGHSSLCPCRSCIMRGIRMSSGSNKVFYIPLTHPMPINPDEVQHKWDPLSLPPRTHDSFATNLHIIAEGRKRTKRYGKDLEKHYGNKEMPALCRVNSFHLGRSLPWEWMHLFAENIIPNMIDLWIGRFKGLDTGVEDYGISGDVWEEIGLETAAATKNIPAAFVRSMGNIAESRATFTAESYAFWFMYLAPYLLSGRLANPYYKHFLDLVHIMKITLQFEITTEQIDELERLIIAWVGDYERFYYQYDNERLSVCLLVIHGLLHIPDDIRFCGPMSTTWSFYMERYCGFLKQGLRSRSQPWRNLDERIKDFACISQLQLKYNLHEELPSMDKREEISSSERVYDEYPMSILRFPCISTFRPDEILQAKIARYVNILIGKPVRQIANKLPVMMPFWGAVRIKEGGDVIRAGTRLRQIRQGRNASFIRYEVVTGAEEMRTVFYGRLEQILECNIPVNDPAFWSHLSGTRLLLASITPCQTFKKDATKTLVTYTQELNTVVVDIQTIQNVVGRIQVHNHWGIIDKSSDVARTIFVEDMNIIDDGLDD</sequence>
<dbReference type="OrthoDB" id="2404451at2759"/>
<dbReference type="PANTHER" id="PTHR46579:SF1">
    <property type="entry name" value="F5_8 TYPE C DOMAIN-CONTAINING PROTEIN"/>
    <property type="match status" value="1"/>
</dbReference>
<proteinExistence type="predicted"/>
<evidence type="ECO:0000313" key="3">
    <source>
        <dbReference type="Proteomes" id="UP000186601"/>
    </source>
</evidence>
<comment type="caution">
    <text evidence="2">The sequence shown here is derived from an EMBL/GenBank/DDBJ whole genome shotgun (WGS) entry which is preliminary data.</text>
</comment>
<evidence type="ECO:0008006" key="4">
    <source>
        <dbReference type="Google" id="ProtNLM"/>
    </source>
</evidence>
<keyword evidence="3" id="KW-1185">Reference proteome</keyword>
<gene>
    <name evidence="2" type="ORF">PHLCEN_2v9325</name>
</gene>
<reference evidence="2 3" key="1">
    <citation type="submission" date="2018-02" db="EMBL/GenBank/DDBJ databases">
        <title>Genome sequence of the basidiomycete white-rot fungus Phlebia centrifuga.</title>
        <authorList>
            <person name="Granchi Z."/>
            <person name="Peng M."/>
            <person name="de Vries R.P."/>
            <person name="Hilden K."/>
            <person name="Makela M.R."/>
            <person name="Grigoriev I."/>
            <person name="Riley R."/>
        </authorList>
    </citation>
    <scope>NUCLEOTIDE SEQUENCE [LARGE SCALE GENOMIC DNA]</scope>
    <source>
        <strain evidence="2 3">FBCC195</strain>
    </source>
</reference>
<accession>A0A2R6NR47</accession>
<dbReference type="EMBL" id="MLYV02000930">
    <property type="protein sequence ID" value="PSR75102.1"/>
    <property type="molecule type" value="Genomic_DNA"/>
</dbReference>
<name>A0A2R6NR47_9APHY</name>
<dbReference type="PANTHER" id="PTHR46579">
    <property type="entry name" value="F5/8 TYPE C DOMAIN-CONTAINING PROTEIN-RELATED"/>
    <property type="match status" value="1"/>
</dbReference>
<evidence type="ECO:0000313" key="2">
    <source>
        <dbReference type="EMBL" id="PSR75102.1"/>
    </source>
</evidence>
<organism evidence="2 3">
    <name type="scientific">Hermanssonia centrifuga</name>
    <dbReference type="NCBI Taxonomy" id="98765"/>
    <lineage>
        <taxon>Eukaryota</taxon>
        <taxon>Fungi</taxon>
        <taxon>Dikarya</taxon>
        <taxon>Basidiomycota</taxon>
        <taxon>Agaricomycotina</taxon>
        <taxon>Agaricomycetes</taxon>
        <taxon>Polyporales</taxon>
        <taxon>Meruliaceae</taxon>
        <taxon>Hermanssonia</taxon>
    </lineage>
</organism>
<dbReference type="AlphaFoldDB" id="A0A2R6NR47"/>
<feature type="compositionally biased region" description="Basic and acidic residues" evidence="1">
    <location>
        <begin position="1"/>
        <end position="12"/>
    </location>
</feature>
<protein>
    <recommendedName>
        <fullName evidence="4">Transposase family Tnp2 protein</fullName>
    </recommendedName>
</protein>
<evidence type="ECO:0000256" key="1">
    <source>
        <dbReference type="SAM" id="MobiDB-lite"/>
    </source>
</evidence>
<dbReference type="STRING" id="98765.A0A2R6NR47"/>
<dbReference type="InterPro" id="IPR004242">
    <property type="entry name" value="Transposase_21"/>
</dbReference>
<dbReference type="Proteomes" id="UP000186601">
    <property type="component" value="Unassembled WGS sequence"/>
</dbReference>
<dbReference type="Pfam" id="PF02992">
    <property type="entry name" value="Transposase_21"/>
    <property type="match status" value="1"/>
</dbReference>